<keyword evidence="2" id="KW-1185">Reference proteome</keyword>
<dbReference type="Proteomes" id="UP001283361">
    <property type="component" value="Unassembled WGS sequence"/>
</dbReference>
<dbReference type="PANTHER" id="PTHR34415:SF1">
    <property type="entry name" value="INTEGRASE CATALYTIC DOMAIN-CONTAINING PROTEIN"/>
    <property type="match status" value="1"/>
</dbReference>
<evidence type="ECO:0000313" key="1">
    <source>
        <dbReference type="EMBL" id="KAK3758890.1"/>
    </source>
</evidence>
<reference evidence="1" key="1">
    <citation type="journal article" date="2023" name="G3 (Bethesda)">
        <title>A reference genome for the long-term kleptoplast-retaining sea slug Elysia crispata morphotype clarki.</title>
        <authorList>
            <person name="Eastman K.E."/>
            <person name="Pendleton A.L."/>
            <person name="Shaikh M.A."/>
            <person name="Suttiyut T."/>
            <person name="Ogas R."/>
            <person name="Tomko P."/>
            <person name="Gavelis G."/>
            <person name="Widhalm J.R."/>
            <person name="Wisecaver J.H."/>
        </authorList>
    </citation>
    <scope>NUCLEOTIDE SEQUENCE</scope>
    <source>
        <strain evidence="1">ECLA1</strain>
    </source>
</reference>
<evidence type="ECO:0000313" key="2">
    <source>
        <dbReference type="Proteomes" id="UP001283361"/>
    </source>
</evidence>
<dbReference type="PANTHER" id="PTHR34415">
    <property type="entry name" value="INTEGRASE CATALYTIC DOMAIN-CONTAINING PROTEIN"/>
    <property type="match status" value="1"/>
</dbReference>
<sequence>MKILKVCLEKQKIPINVKTFSGDLLWCLSKVENILSRLSNVSPRCFLESILFQNYFVPVEKYPSMSDNLTWMAWIVAKLTRIYATGFSAVGLSSFKREWAKYCPEIYGTRPMTNLCWVCLRNNTKISRSANLNVEVKAELIAELNQHLMSVTTEMSFYQSCVEDSKRSAEARGTTMLEPYPSCSKPVSDPLQL</sequence>
<gene>
    <name evidence="1" type="ORF">RRG08_033150</name>
</gene>
<name>A0AAE0YXU2_9GAST</name>
<comment type="caution">
    <text evidence="1">The sequence shown here is derived from an EMBL/GenBank/DDBJ whole genome shotgun (WGS) entry which is preliminary data.</text>
</comment>
<accession>A0AAE0YXU2</accession>
<organism evidence="1 2">
    <name type="scientific">Elysia crispata</name>
    <name type="common">lettuce slug</name>
    <dbReference type="NCBI Taxonomy" id="231223"/>
    <lineage>
        <taxon>Eukaryota</taxon>
        <taxon>Metazoa</taxon>
        <taxon>Spiralia</taxon>
        <taxon>Lophotrochozoa</taxon>
        <taxon>Mollusca</taxon>
        <taxon>Gastropoda</taxon>
        <taxon>Heterobranchia</taxon>
        <taxon>Euthyneura</taxon>
        <taxon>Panpulmonata</taxon>
        <taxon>Sacoglossa</taxon>
        <taxon>Placobranchoidea</taxon>
        <taxon>Plakobranchidae</taxon>
        <taxon>Elysia</taxon>
    </lineage>
</organism>
<dbReference type="AlphaFoldDB" id="A0AAE0YXU2"/>
<protein>
    <submittedName>
        <fullName evidence="1">Uncharacterized protein</fullName>
    </submittedName>
</protein>
<dbReference type="EMBL" id="JAWDGP010005190">
    <property type="protein sequence ID" value="KAK3758890.1"/>
    <property type="molecule type" value="Genomic_DNA"/>
</dbReference>
<proteinExistence type="predicted"/>